<dbReference type="RefSeq" id="XP_058343912.1">
    <property type="nucleotide sequence ID" value="XM_058485426.1"/>
</dbReference>
<dbReference type="EMBL" id="JARTCD010000021">
    <property type="protein sequence ID" value="KAJ8658999.1"/>
    <property type="molecule type" value="Genomic_DNA"/>
</dbReference>
<protein>
    <submittedName>
        <fullName evidence="1">Uncharacterized protein</fullName>
    </submittedName>
</protein>
<dbReference type="AlphaFoldDB" id="A0AAD7XVX8"/>
<dbReference type="Proteomes" id="UP001234581">
    <property type="component" value="Unassembled WGS sequence"/>
</dbReference>
<accession>A0AAD7XVX8</accession>
<gene>
    <name evidence="1" type="ORF">O0I10_005381</name>
</gene>
<comment type="caution">
    <text evidence="1">The sequence shown here is derived from an EMBL/GenBank/DDBJ whole genome shotgun (WGS) entry which is preliminary data.</text>
</comment>
<name>A0AAD7XVX8_9FUNG</name>
<sequence>MVNLWVDICHPMKMEQSGEIFDFYEVDFSQYEVSDQGAIRHHIHTAYAFKRQDYNADVKCDINHINRIRDDNRAENPSMDLFWG</sequence>
<keyword evidence="2" id="KW-1185">Reference proteome</keyword>
<organism evidence="1 2">
    <name type="scientific">Lichtheimia ornata</name>
    <dbReference type="NCBI Taxonomy" id="688661"/>
    <lineage>
        <taxon>Eukaryota</taxon>
        <taxon>Fungi</taxon>
        <taxon>Fungi incertae sedis</taxon>
        <taxon>Mucoromycota</taxon>
        <taxon>Mucoromycotina</taxon>
        <taxon>Mucoromycetes</taxon>
        <taxon>Mucorales</taxon>
        <taxon>Lichtheimiaceae</taxon>
        <taxon>Lichtheimia</taxon>
    </lineage>
</organism>
<proteinExistence type="predicted"/>
<evidence type="ECO:0000313" key="2">
    <source>
        <dbReference type="Proteomes" id="UP001234581"/>
    </source>
</evidence>
<evidence type="ECO:0000313" key="1">
    <source>
        <dbReference type="EMBL" id="KAJ8658999.1"/>
    </source>
</evidence>
<dbReference type="GeneID" id="83212794"/>
<reference evidence="1 2" key="1">
    <citation type="submission" date="2023-03" db="EMBL/GenBank/DDBJ databases">
        <title>Genome sequence of Lichtheimia ornata CBS 291.66.</title>
        <authorList>
            <person name="Mohabir J.T."/>
            <person name="Shea T.P."/>
            <person name="Kurbessoian T."/>
            <person name="Berby B."/>
            <person name="Fontaine J."/>
            <person name="Livny J."/>
            <person name="Gnirke A."/>
            <person name="Stajich J.E."/>
            <person name="Cuomo C.A."/>
        </authorList>
    </citation>
    <scope>NUCLEOTIDE SEQUENCE [LARGE SCALE GENOMIC DNA]</scope>
    <source>
        <strain evidence="1">CBS 291.66</strain>
    </source>
</reference>